<dbReference type="EMBL" id="RWKW01000054">
    <property type="protein sequence ID" value="RST85550.1"/>
    <property type="molecule type" value="Genomic_DNA"/>
</dbReference>
<comment type="caution">
    <text evidence="3">The sequence shown here is derived from an EMBL/GenBank/DDBJ whole genome shotgun (WGS) entry which is preliminary data.</text>
</comment>
<feature type="compositionally biased region" description="Basic residues" evidence="1">
    <location>
        <begin position="323"/>
        <end position="332"/>
    </location>
</feature>
<gene>
    <name evidence="3" type="ORF">EJC49_15070</name>
</gene>
<feature type="compositionally biased region" description="Low complexity" evidence="1">
    <location>
        <begin position="291"/>
        <end position="319"/>
    </location>
</feature>
<feature type="region of interest" description="Disordered" evidence="1">
    <location>
        <begin position="90"/>
        <end position="351"/>
    </location>
</feature>
<dbReference type="InterPro" id="IPR025430">
    <property type="entry name" value="DUF4167"/>
</dbReference>
<evidence type="ECO:0000259" key="2">
    <source>
        <dbReference type="Pfam" id="PF13763"/>
    </source>
</evidence>
<evidence type="ECO:0000313" key="4">
    <source>
        <dbReference type="Proteomes" id="UP000278398"/>
    </source>
</evidence>
<evidence type="ECO:0000313" key="3">
    <source>
        <dbReference type="EMBL" id="RST85550.1"/>
    </source>
</evidence>
<feature type="region of interest" description="Disordered" evidence="1">
    <location>
        <begin position="1"/>
        <end position="42"/>
    </location>
</feature>
<sequence>MRPQQQNRRMRGRNNNNNNSNNSSRKGPNPLTRSYESNGPDVKIRGSAQQIAEKYSTLARDAHSAGDRVMAENYLQHAEHYNRIIMAAQGAMPAPAPRDQRDEFDDEDGDESGDQNYGNQQPESRQPEMRQNDGRQNENRDNRPQGQNEGRQNDGRQGEGRDGRQQDSRQGENRDGRQRDNRREDGRREDGRREDGRREDGRRDDNRRDGENQPRDPRREHQPQPVAARDNAGNGENQPHDGSGPQPVIEGMPAEVALEQEAMSAQKPAGRRRGRPPRSDSVAKGADDNAAAEATVVAPAAEPVAAEATASEAPAAGDDGAPRRPRRPRRPRKEGEPAAEDNSDEPAIAAQ</sequence>
<feature type="domain" description="DUF4167" evidence="2">
    <location>
        <begin position="11"/>
        <end position="89"/>
    </location>
</feature>
<organism evidence="3 4">
    <name type="scientific">Aquibium carbonis</name>
    <dbReference type="NCBI Taxonomy" id="2495581"/>
    <lineage>
        <taxon>Bacteria</taxon>
        <taxon>Pseudomonadati</taxon>
        <taxon>Pseudomonadota</taxon>
        <taxon>Alphaproteobacteria</taxon>
        <taxon>Hyphomicrobiales</taxon>
        <taxon>Phyllobacteriaceae</taxon>
        <taxon>Aquibium</taxon>
    </lineage>
</organism>
<keyword evidence="4" id="KW-1185">Reference proteome</keyword>
<evidence type="ECO:0000256" key="1">
    <source>
        <dbReference type="SAM" id="MobiDB-lite"/>
    </source>
</evidence>
<name>A0A3R9ZZP4_9HYPH</name>
<protein>
    <submittedName>
        <fullName evidence="3">DUF4167 domain-containing protein</fullName>
    </submittedName>
</protein>
<dbReference type="Proteomes" id="UP000278398">
    <property type="component" value="Unassembled WGS sequence"/>
</dbReference>
<dbReference type="AlphaFoldDB" id="A0A3R9ZZP4"/>
<proteinExistence type="predicted"/>
<feature type="compositionally biased region" description="Basic and acidic residues" evidence="1">
    <location>
        <begin position="125"/>
        <end position="143"/>
    </location>
</feature>
<dbReference type="Pfam" id="PF13763">
    <property type="entry name" value="DUF4167"/>
    <property type="match status" value="1"/>
</dbReference>
<feature type="compositionally biased region" description="Low complexity" evidence="1">
    <location>
        <begin position="1"/>
        <end position="30"/>
    </location>
</feature>
<feature type="compositionally biased region" description="Acidic residues" evidence="1">
    <location>
        <begin position="102"/>
        <end position="113"/>
    </location>
</feature>
<reference evidence="3 4" key="1">
    <citation type="submission" date="2018-12" db="EMBL/GenBank/DDBJ databases">
        <title>Mesorhizobium carbonis sp. nov., isolated from coal mine water.</title>
        <authorList>
            <person name="Xin W."/>
            <person name="Xu Z."/>
            <person name="Xiang F."/>
            <person name="Zhang J."/>
            <person name="Xi L."/>
            <person name="Liu J."/>
        </authorList>
    </citation>
    <scope>NUCLEOTIDE SEQUENCE [LARGE SCALE GENOMIC DNA]</scope>
    <source>
        <strain evidence="3 4">B2.3</strain>
    </source>
</reference>
<dbReference type="OrthoDB" id="9816310at2"/>
<feature type="compositionally biased region" description="Basic and acidic residues" evidence="1">
    <location>
        <begin position="151"/>
        <end position="222"/>
    </location>
</feature>
<accession>A0A3R9ZZP4</accession>